<sequence length="326" mass="36375">MPCTLFRRNSRAGQSAGDARLKGFKEPLLPFKGVSCLCVCLPSGALRDDVLSSSVLKMCYVLWSRRSRDAVISISSPFHNLFVSSLLLSPTRSSFLFPPRVLSSSYCWLDVFAHPPFAPVLIIASQQPLKCHPGKIDFENISRDAIGFLSLRLGGFSTIGKEMRDETEARESVISYRRFQRKTEHPETPLQDALRGTARPKGCRRRVRFSVYVKEPFKRVASGRDFSGSLLNSSTTLPLPRRRLIDTGERKEGGQIGAARAVLVNSNLGTSRFFIPLARLTKTTGSASRDARDRGVFVRGQSQRRSTVWYLSPDTLIFPELASDRS</sequence>
<keyword evidence="2" id="KW-1185">Reference proteome</keyword>
<name>A0A4S2KGI8_9HYME</name>
<proteinExistence type="predicted"/>
<comment type="caution">
    <text evidence="1">The sequence shown here is derived from an EMBL/GenBank/DDBJ whole genome shotgun (WGS) entry which is preliminary data.</text>
</comment>
<protein>
    <submittedName>
        <fullName evidence="1">Uncharacterized protein</fullName>
    </submittedName>
</protein>
<organism evidence="1 2">
    <name type="scientific">Temnothorax longispinosus</name>
    <dbReference type="NCBI Taxonomy" id="300112"/>
    <lineage>
        <taxon>Eukaryota</taxon>
        <taxon>Metazoa</taxon>
        <taxon>Ecdysozoa</taxon>
        <taxon>Arthropoda</taxon>
        <taxon>Hexapoda</taxon>
        <taxon>Insecta</taxon>
        <taxon>Pterygota</taxon>
        <taxon>Neoptera</taxon>
        <taxon>Endopterygota</taxon>
        <taxon>Hymenoptera</taxon>
        <taxon>Apocrita</taxon>
        <taxon>Aculeata</taxon>
        <taxon>Formicoidea</taxon>
        <taxon>Formicidae</taxon>
        <taxon>Myrmicinae</taxon>
        <taxon>Temnothorax</taxon>
    </lineage>
</organism>
<gene>
    <name evidence="1" type="ORF">DBV15_08281</name>
</gene>
<reference evidence="1 2" key="1">
    <citation type="journal article" date="2019" name="Philos. Trans. R. Soc. Lond., B, Biol. Sci.">
        <title>Ant behaviour and brain gene expression of defending hosts depend on the ecological success of the intruding social parasite.</title>
        <authorList>
            <person name="Kaur R."/>
            <person name="Stoldt M."/>
            <person name="Jongepier E."/>
            <person name="Feldmeyer B."/>
            <person name="Menzel F."/>
            <person name="Bornberg-Bauer E."/>
            <person name="Foitzik S."/>
        </authorList>
    </citation>
    <scope>NUCLEOTIDE SEQUENCE [LARGE SCALE GENOMIC DNA]</scope>
    <source>
        <tissue evidence="1">Whole body</tissue>
    </source>
</reference>
<accession>A0A4S2KGI8</accession>
<dbReference type="EMBL" id="QBLH01002432">
    <property type="protein sequence ID" value="TGZ48565.1"/>
    <property type="molecule type" value="Genomic_DNA"/>
</dbReference>
<dbReference type="AlphaFoldDB" id="A0A4S2KGI8"/>
<dbReference type="Proteomes" id="UP000310200">
    <property type="component" value="Unassembled WGS sequence"/>
</dbReference>
<evidence type="ECO:0000313" key="1">
    <source>
        <dbReference type="EMBL" id="TGZ48565.1"/>
    </source>
</evidence>
<evidence type="ECO:0000313" key="2">
    <source>
        <dbReference type="Proteomes" id="UP000310200"/>
    </source>
</evidence>